<dbReference type="Gene3D" id="2.160.20.10">
    <property type="entry name" value="Single-stranded right-handed beta-helix, Pectin lyase-like"/>
    <property type="match status" value="1"/>
</dbReference>
<evidence type="ECO:0000259" key="2">
    <source>
        <dbReference type="SMART" id="SM00912"/>
    </source>
</evidence>
<proteinExistence type="predicted"/>
<dbReference type="InterPro" id="IPR012334">
    <property type="entry name" value="Pectin_lyas_fold"/>
</dbReference>
<dbReference type="SUPFAM" id="SSF51126">
    <property type="entry name" value="Pectin lyase-like"/>
    <property type="match status" value="1"/>
</dbReference>
<dbReference type="SMART" id="SM00912">
    <property type="entry name" value="Haemagg_act"/>
    <property type="match status" value="1"/>
</dbReference>
<dbReference type="InterPro" id="IPR008638">
    <property type="entry name" value="FhaB/CdiA-like_TPS"/>
</dbReference>
<protein>
    <submittedName>
        <fullName evidence="3">Large exoprotein involved in heme utilization or adhesion</fullName>
    </submittedName>
</protein>
<keyword evidence="1" id="KW-0812">Transmembrane</keyword>
<dbReference type="Pfam" id="PF05860">
    <property type="entry name" value="TPS"/>
    <property type="match status" value="1"/>
</dbReference>
<feature type="domain" description="Filamentous haemagglutinin FhaB/tRNA nuclease CdiA-like TPS" evidence="2">
    <location>
        <begin position="57"/>
        <end position="176"/>
    </location>
</feature>
<dbReference type="InterPro" id="IPR011050">
    <property type="entry name" value="Pectin_lyase_fold/virulence"/>
</dbReference>
<dbReference type="Proteomes" id="UP000041356">
    <property type="component" value="Unassembled WGS sequence"/>
</dbReference>
<organism evidence="3 4">
    <name type="scientific">Yersinia enterocolitica</name>
    <dbReference type="NCBI Taxonomy" id="630"/>
    <lineage>
        <taxon>Bacteria</taxon>
        <taxon>Pseudomonadati</taxon>
        <taxon>Pseudomonadota</taxon>
        <taxon>Gammaproteobacteria</taxon>
        <taxon>Enterobacterales</taxon>
        <taxon>Yersiniaceae</taxon>
        <taxon>Yersinia</taxon>
    </lineage>
</organism>
<evidence type="ECO:0000313" key="3">
    <source>
        <dbReference type="EMBL" id="CNG47174.1"/>
    </source>
</evidence>
<evidence type="ECO:0000256" key="1">
    <source>
        <dbReference type="SAM" id="Phobius"/>
    </source>
</evidence>
<dbReference type="AlphaFoldDB" id="A0A9P1PZM1"/>
<reference evidence="3 4" key="1">
    <citation type="submission" date="2015-03" db="EMBL/GenBank/DDBJ databases">
        <authorList>
            <consortium name="Pathogen Informatics"/>
            <person name="Murphy D."/>
        </authorList>
    </citation>
    <scope>NUCLEOTIDE SEQUENCE [LARGE SCALE GENOMIC DNA]</scope>
    <source>
        <strain evidence="3 4">IP27818</strain>
    </source>
</reference>
<keyword evidence="1" id="KW-1133">Transmembrane helix</keyword>
<evidence type="ECO:0000313" key="4">
    <source>
        <dbReference type="Proteomes" id="UP000041356"/>
    </source>
</evidence>
<dbReference type="EMBL" id="CPZF01000014">
    <property type="protein sequence ID" value="CNG47174.1"/>
    <property type="molecule type" value="Genomic_DNA"/>
</dbReference>
<dbReference type="RefSeq" id="WP_050132224.1">
    <property type="nucleotide sequence ID" value="NZ_CPZF01000014.1"/>
</dbReference>
<dbReference type="NCBIfam" id="TIGR01901">
    <property type="entry name" value="adhes_NPXG"/>
    <property type="match status" value="1"/>
</dbReference>
<name>A0A9P1PZM1_YEREN</name>
<feature type="transmembrane region" description="Helical" evidence="1">
    <location>
        <begin position="5"/>
        <end position="26"/>
    </location>
</feature>
<keyword evidence="1" id="KW-0472">Membrane</keyword>
<accession>A0A9P1PZM1</accession>
<gene>
    <name evidence="3" type="primary">fhaB_2</name>
    <name evidence="3" type="ORF">ERS137939_04119</name>
</gene>
<sequence length="460" mass="50112">MKKIYIYFLTSIFIYISPYLFARVIVDAHAPKNQQPSINKYIEEKKNCKAQDVYCQGAVFTTINITTPTAQGISHNKYEEFNLLFGRGYNKIFFNNLKIDGPGFVGNPNLVDKSAKVILNEVTSDKQTELYGSLTVVGPAAHMIIANPSGIRCNGCQFHNTNHVTLTTGTPVFSRAGNLMGYHVAQGNISIDKNGLRHNDDFDTYLDLFSTSLIIDGEVRSGDIAVTTGKLNVNYAPIGKLLNIKPIYDYIDDSKTNIAVDVTQLGGMYANKILIFAKSGGIKNKGTIDAGTIANLISTSFINNSNGRISAPKIKLRSSGNIDNIGGRIKSDRQGLNYKASEKFGIRISGHNVNNKIGSIYANSGLTSIAADYTINNMRGVIKSNASAGSADIQLKAKTVDNDYGNIITSQNILIDTNELSNNEGRIVSAFSDIELRYKRFPGDAGVIHGGLDVIRTLKP</sequence>
<comment type="caution">
    <text evidence="3">The sequence shown here is derived from an EMBL/GenBank/DDBJ whole genome shotgun (WGS) entry which is preliminary data.</text>
</comment>